<evidence type="ECO:0000313" key="3">
    <source>
        <dbReference type="Proteomes" id="UP000215914"/>
    </source>
</evidence>
<dbReference type="Proteomes" id="UP000215914">
    <property type="component" value="Unassembled WGS sequence"/>
</dbReference>
<dbReference type="AlphaFoldDB" id="A0A9K3J101"/>
<keyword evidence="1" id="KW-0812">Transmembrane</keyword>
<protein>
    <submittedName>
        <fullName evidence="2">Uncharacterized protein</fullName>
    </submittedName>
</protein>
<comment type="caution">
    <text evidence="2">The sequence shown here is derived from an EMBL/GenBank/DDBJ whole genome shotgun (WGS) entry which is preliminary data.</text>
</comment>
<dbReference type="EMBL" id="MNCJ02000320">
    <property type="protein sequence ID" value="KAF5806889.1"/>
    <property type="molecule type" value="Genomic_DNA"/>
</dbReference>
<feature type="transmembrane region" description="Helical" evidence="1">
    <location>
        <begin position="21"/>
        <end position="43"/>
    </location>
</feature>
<keyword evidence="1" id="KW-1133">Transmembrane helix</keyword>
<reference evidence="2" key="1">
    <citation type="journal article" date="2017" name="Nature">
        <title>The sunflower genome provides insights into oil metabolism, flowering and Asterid evolution.</title>
        <authorList>
            <person name="Badouin H."/>
            <person name="Gouzy J."/>
            <person name="Grassa C.J."/>
            <person name="Murat F."/>
            <person name="Staton S.E."/>
            <person name="Cottret L."/>
            <person name="Lelandais-Briere C."/>
            <person name="Owens G.L."/>
            <person name="Carrere S."/>
            <person name="Mayjonade B."/>
            <person name="Legrand L."/>
            <person name="Gill N."/>
            <person name="Kane N.C."/>
            <person name="Bowers J.E."/>
            <person name="Hubner S."/>
            <person name="Bellec A."/>
            <person name="Berard A."/>
            <person name="Berges H."/>
            <person name="Blanchet N."/>
            <person name="Boniface M.C."/>
            <person name="Brunel D."/>
            <person name="Catrice O."/>
            <person name="Chaidir N."/>
            <person name="Claudel C."/>
            <person name="Donnadieu C."/>
            <person name="Faraut T."/>
            <person name="Fievet G."/>
            <person name="Helmstetter N."/>
            <person name="King M."/>
            <person name="Knapp S.J."/>
            <person name="Lai Z."/>
            <person name="Le Paslier M.C."/>
            <person name="Lippi Y."/>
            <person name="Lorenzon L."/>
            <person name="Mandel J.R."/>
            <person name="Marage G."/>
            <person name="Marchand G."/>
            <person name="Marquand E."/>
            <person name="Bret-Mestries E."/>
            <person name="Morien E."/>
            <person name="Nambeesan S."/>
            <person name="Nguyen T."/>
            <person name="Pegot-Espagnet P."/>
            <person name="Pouilly N."/>
            <person name="Raftis F."/>
            <person name="Sallet E."/>
            <person name="Schiex T."/>
            <person name="Thomas J."/>
            <person name="Vandecasteele C."/>
            <person name="Vares D."/>
            <person name="Vear F."/>
            <person name="Vautrin S."/>
            <person name="Crespi M."/>
            <person name="Mangin B."/>
            <person name="Burke J.M."/>
            <person name="Salse J."/>
            <person name="Munos S."/>
            <person name="Vincourt P."/>
            <person name="Rieseberg L.H."/>
            <person name="Langlade N.B."/>
        </authorList>
    </citation>
    <scope>NUCLEOTIDE SEQUENCE</scope>
    <source>
        <tissue evidence="2">Leaves</tissue>
    </source>
</reference>
<proteinExistence type="predicted"/>
<accession>A0A9K3J101</accession>
<gene>
    <name evidence="2" type="ORF">HanXRQr2_Chr05g0226851</name>
</gene>
<sequence length="52" mass="5968">MYEMTRLRLRMDSTSTNSVSLMFYLPLTTEMGLIVIFCFKKVAVDSGNHTMS</sequence>
<dbReference type="Gramene" id="mRNA:HanXRQr2_Chr05g0226851">
    <property type="protein sequence ID" value="CDS:HanXRQr2_Chr05g0226851.1"/>
    <property type="gene ID" value="HanXRQr2_Chr05g0226851"/>
</dbReference>
<organism evidence="2 3">
    <name type="scientific">Helianthus annuus</name>
    <name type="common">Common sunflower</name>
    <dbReference type="NCBI Taxonomy" id="4232"/>
    <lineage>
        <taxon>Eukaryota</taxon>
        <taxon>Viridiplantae</taxon>
        <taxon>Streptophyta</taxon>
        <taxon>Embryophyta</taxon>
        <taxon>Tracheophyta</taxon>
        <taxon>Spermatophyta</taxon>
        <taxon>Magnoliopsida</taxon>
        <taxon>eudicotyledons</taxon>
        <taxon>Gunneridae</taxon>
        <taxon>Pentapetalae</taxon>
        <taxon>asterids</taxon>
        <taxon>campanulids</taxon>
        <taxon>Asterales</taxon>
        <taxon>Asteraceae</taxon>
        <taxon>Asteroideae</taxon>
        <taxon>Heliantheae alliance</taxon>
        <taxon>Heliantheae</taxon>
        <taxon>Helianthus</taxon>
    </lineage>
</organism>
<evidence type="ECO:0000256" key="1">
    <source>
        <dbReference type="SAM" id="Phobius"/>
    </source>
</evidence>
<reference evidence="2" key="2">
    <citation type="submission" date="2020-06" db="EMBL/GenBank/DDBJ databases">
        <title>Helianthus annuus Genome sequencing and assembly Release 2.</title>
        <authorList>
            <person name="Gouzy J."/>
            <person name="Langlade N."/>
            <person name="Munos S."/>
        </authorList>
    </citation>
    <scope>NUCLEOTIDE SEQUENCE</scope>
    <source>
        <tissue evidence="2">Leaves</tissue>
    </source>
</reference>
<name>A0A9K3J101_HELAN</name>
<evidence type="ECO:0000313" key="2">
    <source>
        <dbReference type="EMBL" id="KAF5806889.1"/>
    </source>
</evidence>
<keyword evidence="3" id="KW-1185">Reference proteome</keyword>
<keyword evidence="1" id="KW-0472">Membrane</keyword>